<evidence type="ECO:0000256" key="2">
    <source>
        <dbReference type="ARBA" id="ARBA00022801"/>
    </source>
</evidence>
<dbReference type="EMBL" id="JAVXUO010002208">
    <property type="protein sequence ID" value="KAK2975320.1"/>
    <property type="molecule type" value="Genomic_DNA"/>
</dbReference>
<sequence>MIEAASRAAALVDATVLIVGLNQSFEAEDQDRLNLSLPGNQEKLVLEVVNAAGTCNSGYNVSSVNSTQSIDISTVDCPSLRMHVIVELTNNGSTIGSHVLLVFVKPPNMVGLGGLPNIQLVDFKRTKVESGKRKDTTTTKCYGMKDQGTMVALLNETFFYDDRCGLKALVVYGGSVRVKIVGVCPPSLCDENTNLALSTETFSQIADPAAGKIFVDYAT</sequence>
<dbReference type="InterPro" id="IPR044993">
    <property type="entry name" value="BXL"/>
</dbReference>
<reference evidence="3" key="1">
    <citation type="submission" date="2022-12" db="EMBL/GenBank/DDBJ databases">
        <title>Draft genome assemblies for two species of Escallonia (Escalloniales).</title>
        <authorList>
            <person name="Chanderbali A."/>
            <person name="Dervinis C."/>
            <person name="Anghel I."/>
            <person name="Soltis D."/>
            <person name="Soltis P."/>
            <person name="Zapata F."/>
        </authorList>
    </citation>
    <scope>NUCLEOTIDE SEQUENCE</scope>
    <source>
        <strain evidence="3">UCBG92.1500</strain>
        <tissue evidence="3">Leaf</tissue>
    </source>
</reference>
<protein>
    <submittedName>
        <fullName evidence="3">Uncharacterized protein</fullName>
    </submittedName>
</protein>
<dbReference type="AlphaFoldDB" id="A0AA88R4R9"/>
<keyword evidence="4" id="KW-1185">Reference proteome</keyword>
<evidence type="ECO:0000313" key="3">
    <source>
        <dbReference type="EMBL" id="KAK2975320.1"/>
    </source>
</evidence>
<gene>
    <name evidence="3" type="ORF">RJ640_025039</name>
</gene>
<dbReference type="InterPro" id="IPR036908">
    <property type="entry name" value="RlpA-like_sf"/>
</dbReference>
<dbReference type="SUPFAM" id="SSF50685">
    <property type="entry name" value="Barwin-like endoglucanases"/>
    <property type="match status" value="1"/>
</dbReference>
<evidence type="ECO:0000313" key="4">
    <source>
        <dbReference type="Proteomes" id="UP001187471"/>
    </source>
</evidence>
<comment type="similarity">
    <text evidence="1">Belongs to the glycosyl hydrolase 3 family.</text>
</comment>
<dbReference type="GO" id="GO:0009044">
    <property type="term" value="F:xylan 1,4-beta-xylosidase activity"/>
    <property type="evidence" value="ECO:0007669"/>
    <property type="project" value="InterPro"/>
</dbReference>
<name>A0AA88R4R9_9ASTE</name>
<dbReference type="Gene3D" id="3.40.50.1700">
    <property type="entry name" value="Glycoside hydrolase family 3 C-terminal domain"/>
    <property type="match status" value="1"/>
</dbReference>
<keyword evidence="2" id="KW-0378">Hydrolase</keyword>
<proteinExistence type="inferred from homology"/>
<dbReference type="InterPro" id="IPR036881">
    <property type="entry name" value="Glyco_hydro_3_C_sf"/>
</dbReference>
<dbReference type="GO" id="GO:0045493">
    <property type="term" value="P:xylan catabolic process"/>
    <property type="evidence" value="ECO:0007669"/>
    <property type="project" value="InterPro"/>
</dbReference>
<dbReference type="Gene3D" id="2.40.40.10">
    <property type="entry name" value="RlpA-like domain"/>
    <property type="match status" value="1"/>
</dbReference>
<evidence type="ECO:0000256" key="1">
    <source>
        <dbReference type="ARBA" id="ARBA00005336"/>
    </source>
</evidence>
<dbReference type="GO" id="GO:0031222">
    <property type="term" value="P:arabinan catabolic process"/>
    <property type="evidence" value="ECO:0007669"/>
    <property type="project" value="TreeGrafter"/>
</dbReference>
<organism evidence="3 4">
    <name type="scientific">Escallonia rubra</name>
    <dbReference type="NCBI Taxonomy" id="112253"/>
    <lineage>
        <taxon>Eukaryota</taxon>
        <taxon>Viridiplantae</taxon>
        <taxon>Streptophyta</taxon>
        <taxon>Embryophyta</taxon>
        <taxon>Tracheophyta</taxon>
        <taxon>Spermatophyta</taxon>
        <taxon>Magnoliopsida</taxon>
        <taxon>eudicotyledons</taxon>
        <taxon>Gunneridae</taxon>
        <taxon>Pentapetalae</taxon>
        <taxon>asterids</taxon>
        <taxon>campanulids</taxon>
        <taxon>Escalloniales</taxon>
        <taxon>Escalloniaceae</taxon>
        <taxon>Escallonia</taxon>
    </lineage>
</organism>
<dbReference type="Proteomes" id="UP001187471">
    <property type="component" value="Unassembled WGS sequence"/>
</dbReference>
<accession>A0AA88R4R9</accession>
<dbReference type="PANTHER" id="PTHR42721:SF3">
    <property type="entry name" value="BETA-D-XYLOSIDASE 5-RELATED"/>
    <property type="match status" value="1"/>
</dbReference>
<dbReference type="GO" id="GO:0046556">
    <property type="term" value="F:alpha-L-arabinofuranosidase activity"/>
    <property type="evidence" value="ECO:0007669"/>
    <property type="project" value="TreeGrafter"/>
</dbReference>
<comment type="caution">
    <text evidence="3">The sequence shown here is derived from an EMBL/GenBank/DDBJ whole genome shotgun (WGS) entry which is preliminary data.</text>
</comment>
<dbReference type="PANTHER" id="PTHR42721">
    <property type="entry name" value="SUGAR HYDROLASE-RELATED"/>
    <property type="match status" value="1"/>
</dbReference>